<dbReference type="Gene3D" id="3.60.21.10">
    <property type="match status" value="1"/>
</dbReference>
<keyword evidence="4" id="KW-0540">Nuclease</keyword>
<keyword evidence="5" id="KW-0378">Hydrolase</keyword>
<evidence type="ECO:0000259" key="7">
    <source>
        <dbReference type="Pfam" id="PF00149"/>
    </source>
</evidence>
<feature type="domain" description="Nuclease SbcCD subunit D C-terminal" evidence="8">
    <location>
        <begin position="290"/>
        <end position="389"/>
    </location>
</feature>
<dbReference type="InterPro" id="IPR004593">
    <property type="entry name" value="SbcD"/>
</dbReference>
<dbReference type="NCBIfam" id="TIGR00619">
    <property type="entry name" value="sbcd"/>
    <property type="match status" value="1"/>
</dbReference>
<evidence type="ECO:0000256" key="5">
    <source>
        <dbReference type="ARBA" id="ARBA00022801"/>
    </source>
</evidence>
<gene>
    <name evidence="9" type="ORF">LCGC14_0008930</name>
</gene>
<dbReference type="InterPro" id="IPR026843">
    <property type="entry name" value="SbcD_C"/>
</dbReference>
<dbReference type="InterPro" id="IPR041796">
    <property type="entry name" value="Mre11_N"/>
</dbReference>
<evidence type="ECO:0000313" key="9">
    <source>
        <dbReference type="EMBL" id="KKO12876.1"/>
    </source>
</evidence>
<keyword evidence="6" id="KW-0269">Exonuclease</keyword>
<dbReference type="PANTHER" id="PTHR30337:SF0">
    <property type="entry name" value="NUCLEASE SBCCD SUBUNIT D"/>
    <property type="match status" value="1"/>
</dbReference>
<dbReference type="GO" id="GO:0004519">
    <property type="term" value="F:endonuclease activity"/>
    <property type="evidence" value="ECO:0007669"/>
    <property type="project" value="InterPro"/>
</dbReference>
<comment type="caution">
    <text evidence="9">The sequence shown here is derived from an EMBL/GenBank/DDBJ whole genome shotgun (WGS) entry which is preliminary data.</text>
</comment>
<name>A0A0F9W6H0_9ZZZZ</name>
<dbReference type="InterPro" id="IPR004843">
    <property type="entry name" value="Calcineurin-like_PHP"/>
</dbReference>
<dbReference type="EMBL" id="LAZR01000001">
    <property type="protein sequence ID" value="KKO12876.1"/>
    <property type="molecule type" value="Genomic_DNA"/>
</dbReference>
<accession>A0A0F9W6H0</accession>
<dbReference type="AlphaFoldDB" id="A0A0F9W6H0"/>
<dbReference type="PANTHER" id="PTHR30337">
    <property type="entry name" value="COMPONENT OF ATP-DEPENDENT DSDNA EXONUCLEASE"/>
    <property type="match status" value="1"/>
</dbReference>
<reference evidence="9" key="1">
    <citation type="journal article" date="2015" name="Nature">
        <title>Complex archaea that bridge the gap between prokaryotes and eukaryotes.</title>
        <authorList>
            <person name="Spang A."/>
            <person name="Saw J.H."/>
            <person name="Jorgensen S.L."/>
            <person name="Zaremba-Niedzwiedzka K."/>
            <person name="Martijn J."/>
            <person name="Lind A.E."/>
            <person name="van Eijk R."/>
            <person name="Schleper C."/>
            <person name="Guy L."/>
            <person name="Ettema T.J."/>
        </authorList>
    </citation>
    <scope>NUCLEOTIDE SEQUENCE</scope>
</reference>
<comment type="similarity">
    <text evidence="1">Belongs to the SbcD family.</text>
</comment>
<evidence type="ECO:0000256" key="2">
    <source>
        <dbReference type="ARBA" id="ARBA00011322"/>
    </source>
</evidence>
<dbReference type="CDD" id="cd00840">
    <property type="entry name" value="MPP_Mre11_N"/>
    <property type="match status" value="1"/>
</dbReference>
<evidence type="ECO:0000256" key="1">
    <source>
        <dbReference type="ARBA" id="ARBA00010555"/>
    </source>
</evidence>
<dbReference type="SUPFAM" id="SSF56300">
    <property type="entry name" value="Metallo-dependent phosphatases"/>
    <property type="match status" value="1"/>
</dbReference>
<evidence type="ECO:0000259" key="8">
    <source>
        <dbReference type="Pfam" id="PF12320"/>
    </source>
</evidence>
<comment type="subunit">
    <text evidence="2">Heterodimer of SbcC and SbcD.</text>
</comment>
<protein>
    <recommendedName>
        <fullName evidence="3">Nuclease SbcCD subunit D</fullName>
    </recommendedName>
</protein>
<organism evidence="9">
    <name type="scientific">marine sediment metagenome</name>
    <dbReference type="NCBI Taxonomy" id="412755"/>
    <lineage>
        <taxon>unclassified sequences</taxon>
        <taxon>metagenomes</taxon>
        <taxon>ecological metagenomes</taxon>
    </lineage>
</organism>
<dbReference type="InterPro" id="IPR050535">
    <property type="entry name" value="DNA_Repair-Maintenance_Comp"/>
</dbReference>
<dbReference type="GO" id="GO:0008408">
    <property type="term" value="F:3'-5' exonuclease activity"/>
    <property type="evidence" value="ECO:0007669"/>
    <property type="project" value="InterPro"/>
</dbReference>
<dbReference type="Gene3D" id="3.30.160.720">
    <property type="match status" value="1"/>
</dbReference>
<evidence type="ECO:0000256" key="6">
    <source>
        <dbReference type="ARBA" id="ARBA00022839"/>
    </source>
</evidence>
<sequence>MTLKVLHTSDWHLGRSLYGQRRYPEFDAFLAWMLDTLRDQQADVLLIAGDIFDTTAPGNRAMQQYYQFLRQVADTGCQHVVIIGGNHDSPTFLNAPRDILKMLNVHVVGAKTDDPAEEVLRLDDSNGAPMLLVCAVPYLRDRDIRTAEAGETIDDKEHKLLDGIKAHYQAVTAAGVQQRQELQKQFASDIPLIGMGHLWAAGARTVEGDGVRDLYVGSLAHVGTDIFPDSLDYVALGHLHVPQAVGNHTHIRYSGSPLPMGFGEAMQQKSVCVIGFDGHQPELSLLDIPCFQRLRQLTGSLASLQTELQALLADGEATWVEIIYTGADIVPDLREKLLEALAEDTGGLITLLRVKNQRITARTLHAQDTEQTLDDLSPQDVFRRCLDAHEVPDEQRPELLHLYQDILRQVQEADRQAD</sequence>
<dbReference type="GO" id="GO:0006259">
    <property type="term" value="P:DNA metabolic process"/>
    <property type="evidence" value="ECO:0007669"/>
    <property type="project" value="InterPro"/>
</dbReference>
<dbReference type="Pfam" id="PF00149">
    <property type="entry name" value="Metallophos"/>
    <property type="match status" value="1"/>
</dbReference>
<dbReference type="InterPro" id="IPR029052">
    <property type="entry name" value="Metallo-depent_PP-like"/>
</dbReference>
<evidence type="ECO:0000256" key="3">
    <source>
        <dbReference type="ARBA" id="ARBA00013365"/>
    </source>
</evidence>
<feature type="domain" description="Calcineurin-like phosphoesterase" evidence="7">
    <location>
        <begin position="3"/>
        <end position="242"/>
    </location>
</feature>
<dbReference type="Pfam" id="PF12320">
    <property type="entry name" value="SbcD_C"/>
    <property type="match status" value="1"/>
</dbReference>
<evidence type="ECO:0000256" key="4">
    <source>
        <dbReference type="ARBA" id="ARBA00022722"/>
    </source>
</evidence>
<proteinExistence type="inferred from homology"/>